<dbReference type="SUPFAM" id="SSF48371">
    <property type="entry name" value="ARM repeat"/>
    <property type="match status" value="1"/>
</dbReference>
<comment type="caution">
    <text evidence="3">The sequence shown here is derived from an EMBL/GenBank/DDBJ whole genome shotgun (WGS) entry which is preliminary data.</text>
</comment>
<feature type="compositionally biased region" description="Acidic residues" evidence="1">
    <location>
        <begin position="47"/>
        <end position="68"/>
    </location>
</feature>
<feature type="compositionally biased region" description="Basic and acidic residues" evidence="1">
    <location>
        <begin position="1109"/>
        <end position="1121"/>
    </location>
</feature>
<feature type="compositionally biased region" description="Polar residues" evidence="1">
    <location>
        <begin position="1"/>
        <end position="11"/>
    </location>
</feature>
<dbReference type="PANTHER" id="PTHR11199">
    <property type="entry name" value="STROMAL ANTIGEN"/>
    <property type="match status" value="1"/>
</dbReference>
<dbReference type="EMBL" id="AZHA01000009">
    <property type="protein sequence ID" value="OAA45138.1"/>
    <property type="molecule type" value="Genomic_DNA"/>
</dbReference>
<dbReference type="GO" id="GO:0008278">
    <property type="term" value="C:cohesin complex"/>
    <property type="evidence" value="ECO:0007669"/>
    <property type="project" value="TreeGrafter"/>
</dbReference>
<dbReference type="OrthoDB" id="498590at2759"/>
<feature type="region of interest" description="Disordered" evidence="1">
    <location>
        <begin position="627"/>
        <end position="648"/>
    </location>
</feature>
<dbReference type="InterPro" id="IPR020839">
    <property type="entry name" value="SCD"/>
</dbReference>
<evidence type="ECO:0000313" key="4">
    <source>
        <dbReference type="Proteomes" id="UP000076863"/>
    </source>
</evidence>
<evidence type="ECO:0000259" key="2">
    <source>
        <dbReference type="PROSITE" id="PS51425"/>
    </source>
</evidence>
<dbReference type="Proteomes" id="UP000076863">
    <property type="component" value="Unassembled WGS sequence"/>
</dbReference>
<feature type="compositionally biased region" description="Basic residues" evidence="1">
    <location>
        <begin position="75"/>
        <end position="95"/>
    </location>
</feature>
<accession>A0A162JJF8</accession>
<dbReference type="GO" id="GO:0007062">
    <property type="term" value="P:sister chromatid cohesion"/>
    <property type="evidence" value="ECO:0007669"/>
    <property type="project" value="UniProtKB-ARBA"/>
</dbReference>
<dbReference type="Pfam" id="PF21581">
    <property type="entry name" value="SCD"/>
    <property type="match status" value="1"/>
</dbReference>
<dbReference type="InterPro" id="IPR016024">
    <property type="entry name" value="ARM-type_fold"/>
</dbReference>
<feature type="region of interest" description="Disordered" evidence="1">
    <location>
        <begin position="967"/>
        <end position="999"/>
    </location>
</feature>
<keyword evidence="4" id="KW-1185">Reference proteome</keyword>
<feature type="region of interest" description="Disordered" evidence="1">
    <location>
        <begin position="1072"/>
        <end position="1148"/>
    </location>
</feature>
<protein>
    <submittedName>
        <fullName evidence="3">STAG-like protein</fullName>
    </submittedName>
</protein>
<dbReference type="InterPro" id="IPR011989">
    <property type="entry name" value="ARM-like"/>
</dbReference>
<dbReference type="Pfam" id="PF24571">
    <property type="entry name" value="HEAT_SCC3-SA"/>
    <property type="match status" value="1"/>
</dbReference>
<dbReference type="AlphaFoldDB" id="A0A162JJF8"/>
<dbReference type="PANTHER" id="PTHR11199:SF0">
    <property type="entry name" value="LD34181P-RELATED"/>
    <property type="match status" value="1"/>
</dbReference>
<reference evidence="3 4" key="1">
    <citation type="journal article" date="2016" name="Genome Biol. Evol.">
        <title>Divergent and convergent evolution of fungal pathogenicity.</title>
        <authorList>
            <person name="Shang Y."/>
            <person name="Xiao G."/>
            <person name="Zheng P."/>
            <person name="Cen K."/>
            <person name="Zhan S."/>
            <person name="Wang C."/>
        </authorList>
    </citation>
    <scope>NUCLEOTIDE SEQUENCE [LARGE SCALE GENOMIC DNA]</scope>
    <source>
        <strain evidence="3 4">RCEF 3172</strain>
    </source>
</reference>
<sequence length="1148" mass="128266">MENDTAASSQDGDAPRRSGRVVKVPEKWEPEASAHLASTKRKRGGEGEEGEDDIESDEHESGEDEDHGDADHPAPRSRRAGGAGRQKKPSLKKPKINGAGGHTARIPSRPKKTVRIEAGTKGTGLFVDIFGSGEPSQTVAHQWLERYKADNAAALSDLVNCILQCAGCDLEVTPDDIRDPENIPNRLVDLQGIYQEQNILEYPLISRAKGTRSFRDLLVTFFHALIALLHDTDLMYQDTELMENLHAWLASMSSSSLRPFRHTATTIALAAQTGLVDVAGTLDRRIANIEQQLQAAKRGKNKSKTAEVQRNLEEANSHRSLCSEAIQSYFDTVFVHRYRDVDPKIRTECVEALGSWIWDLPTVFMEPGYLRYLGWMLSDVNAPTRLEVLRQLWKVFKRSAQQLIHFIDRFRPRLIEIATLDSEISVRVTAISVIDTLRAAALLEPSEIDAIGRLIFDNEIRIRKAVVNFFGACVEDVKEGKMEELGGQDALDEIDVGDEEDFESPRKEWLDIKCLAETLAIYNAQVDEAQQNNGSIGTEVSLDLIESVVPETRITLAAQALYEKIPEIKSWEILAGYLLFDHSTSTKSRSKAKGKSASPEAAFKKAIAPLREEESILLEVLSSGIRSSLTHSGGDVDRSRRRGNREAADAQEDIAIELASIIPKLLSKFGAEPETAAIVLRLEHNLDLDVFQQLRQDSSKYERLLDEISTQFIRHDDKRVLSEAAAALLHARQYDELEELTDSKLSLLWDNVVDALRNVSNTCELSVRGNLAAAPLHQLSTLLMKISKLASVADCVDILEAEPRTTNADSSAIQTLINIVHRGKYEPQEDEIDDLEDEVVTLAIKACQFYFMWKIRSLSKRLAAGVGIPDAEIDRCSVLRQSYRRHVIETFSSRAAIDQLRLFATGSLCDLHLSFATLRPRINALRSAGEPARADMFRVLIQQIEPGLVPELTSIFDGAEKQFAKKSKKDKALNEPAEDEDPMSDEEEDDDEDDEDAELTPEQRLANELRAEKSLCELTAKYVLAISGRLIDDRGGLVDKLRRRLLRNQTKLGNNFKEVVAFLDEDKMARAAKKAAPKPSTAHKPAEKETTPAAHDLDNMFEEEPEPEEGSREDLRRKSLLEDDPIDDDDDHDQGQQDSRFEDDVLGD</sequence>
<evidence type="ECO:0000256" key="1">
    <source>
        <dbReference type="SAM" id="MobiDB-lite"/>
    </source>
</evidence>
<dbReference type="Gene3D" id="1.25.10.10">
    <property type="entry name" value="Leucine-rich Repeat Variant"/>
    <property type="match status" value="1"/>
</dbReference>
<feature type="compositionally biased region" description="Acidic residues" evidence="1">
    <location>
        <begin position="1122"/>
        <end position="1132"/>
    </location>
</feature>
<evidence type="ECO:0000313" key="3">
    <source>
        <dbReference type="EMBL" id="OAA45138.1"/>
    </source>
</evidence>
<feature type="compositionally biased region" description="Acidic residues" evidence="1">
    <location>
        <begin position="1099"/>
        <end position="1108"/>
    </location>
</feature>
<feature type="compositionally biased region" description="Basic and acidic residues" evidence="1">
    <location>
        <begin position="23"/>
        <end position="32"/>
    </location>
</feature>
<proteinExistence type="predicted"/>
<dbReference type="InterPro" id="IPR013721">
    <property type="entry name" value="STAG"/>
</dbReference>
<dbReference type="GO" id="GO:0003682">
    <property type="term" value="F:chromatin binding"/>
    <property type="evidence" value="ECO:0007669"/>
    <property type="project" value="TreeGrafter"/>
</dbReference>
<dbReference type="Pfam" id="PF08514">
    <property type="entry name" value="STAG"/>
    <property type="match status" value="1"/>
</dbReference>
<feature type="compositionally biased region" description="Basic and acidic residues" evidence="1">
    <location>
        <begin position="1133"/>
        <end position="1148"/>
    </location>
</feature>
<feature type="region of interest" description="Disordered" evidence="1">
    <location>
        <begin position="1"/>
        <end position="113"/>
    </location>
</feature>
<dbReference type="GO" id="GO:0005634">
    <property type="term" value="C:nucleus"/>
    <property type="evidence" value="ECO:0007669"/>
    <property type="project" value="TreeGrafter"/>
</dbReference>
<feature type="compositionally biased region" description="Acidic residues" evidence="1">
    <location>
        <begin position="976"/>
        <end position="999"/>
    </location>
</feature>
<gene>
    <name evidence="3" type="ORF">BBO_03716</name>
</gene>
<name>A0A162JJF8_9HYPO</name>
<feature type="domain" description="SCD" evidence="2">
    <location>
        <begin position="334"/>
        <end position="417"/>
    </location>
</feature>
<dbReference type="GO" id="GO:0000785">
    <property type="term" value="C:chromatin"/>
    <property type="evidence" value="ECO:0007669"/>
    <property type="project" value="TreeGrafter"/>
</dbReference>
<dbReference type="InterPro" id="IPR056396">
    <property type="entry name" value="HEAT_SCC3-SA"/>
</dbReference>
<organism evidence="3 4">
    <name type="scientific">Beauveria brongniartii RCEF 3172</name>
    <dbReference type="NCBI Taxonomy" id="1081107"/>
    <lineage>
        <taxon>Eukaryota</taxon>
        <taxon>Fungi</taxon>
        <taxon>Dikarya</taxon>
        <taxon>Ascomycota</taxon>
        <taxon>Pezizomycotina</taxon>
        <taxon>Sordariomycetes</taxon>
        <taxon>Hypocreomycetidae</taxon>
        <taxon>Hypocreales</taxon>
        <taxon>Cordycipitaceae</taxon>
        <taxon>Beauveria</taxon>
        <taxon>Beauveria brongniartii</taxon>
    </lineage>
</organism>
<dbReference type="PROSITE" id="PS51425">
    <property type="entry name" value="SCD"/>
    <property type="match status" value="1"/>
</dbReference>
<feature type="compositionally biased region" description="Basic and acidic residues" evidence="1">
    <location>
        <begin position="634"/>
        <end position="648"/>
    </location>
</feature>
<dbReference type="InterPro" id="IPR039662">
    <property type="entry name" value="Cohesin_Scc3/SA"/>
</dbReference>
<feature type="compositionally biased region" description="Basic and acidic residues" evidence="1">
    <location>
        <begin position="1084"/>
        <end position="1098"/>
    </location>
</feature>